<gene>
    <name evidence="1" type="ORF">CDV56_101461</name>
</gene>
<dbReference type="VEuPathDB" id="FungiDB:CDV56_101461"/>
<keyword evidence="2" id="KW-1185">Reference proteome</keyword>
<organism evidence="1 2">
    <name type="scientific">Aspergillus thermomutatus</name>
    <name type="common">Neosartorya pseudofischeri</name>
    <dbReference type="NCBI Taxonomy" id="41047"/>
    <lineage>
        <taxon>Eukaryota</taxon>
        <taxon>Fungi</taxon>
        <taxon>Dikarya</taxon>
        <taxon>Ascomycota</taxon>
        <taxon>Pezizomycotina</taxon>
        <taxon>Eurotiomycetes</taxon>
        <taxon>Eurotiomycetidae</taxon>
        <taxon>Eurotiales</taxon>
        <taxon>Aspergillaceae</taxon>
        <taxon>Aspergillus</taxon>
        <taxon>Aspergillus subgen. Fumigati</taxon>
    </lineage>
</organism>
<dbReference type="AlphaFoldDB" id="A0A397GJI4"/>
<protein>
    <submittedName>
        <fullName evidence="1">Uncharacterized protein</fullName>
    </submittedName>
</protein>
<name>A0A397GJI4_ASPTH</name>
<sequence length="132" mass="15481">MRRKRDENEEALIEERARKKMLQFVEARQFFDFKFTVQGAPFYKEQVLEDLPSAVEELDCPVIFYDLVNDYYVSDSELGKAFVAAVADNVHNMEAFNELDRMKEFLVKTPIFAADLISELIERRIRLCQCGN</sequence>
<reference evidence="1" key="1">
    <citation type="submission" date="2018-08" db="EMBL/GenBank/DDBJ databases">
        <title>Draft genome sequence of azole-resistant Aspergillus thermomutatus (Neosartorya pseudofischeri) strain HMR AF 39, isolated from a human nasal aspirate.</title>
        <authorList>
            <person name="Parent-Michaud M."/>
            <person name="Dufresne P.J."/>
            <person name="Fournier E."/>
            <person name="Martineau C."/>
            <person name="Moreira S."/>
            <person name="Perkins V."/>
            <person name="De Repentigny L."/>
            <person name="Dufresne S.F."/>
        </authorList>
    </citation>
    <scope>NUCLEOTIDE SEQUENCE [LARGE SCALE GENOMIC DNA]</scope>
    <source>
        <strain evidence="1">HMR AF 39</strain>
    </source>
</reference>
<dbReference type="EMBL" id="NKHU02000182">
    <property type="protein sequence ID" value="RHZ49213.1"/>
    <property type="molecule type" value="Genomic_DNA"/>
</dbReference>
<evidence type="ECO:0000313" key="2">
    <source>
        <dbReference type="Proteomes" id="UP000215305"/>
    </source>
</evidence>
<dbReference type="GeneID" id="38123435"/>
<accession>A0A397GJI4</accession>
<dbReference type="OrthoDB" id="6359816at2759"/>
<proteinExistence type="predicted"/>
<dbReference type="Proteomes" id="UP000215305">
    <property type="component" value="Unassembled WGS sequence"/>
</dbReference>
<dbReference type="RefSeq" id="XP_026612268.1">
    <property type="nucleotide sequence ID" value="XM_026755080.1"/>
</dbReference>
<evidence type="ECO:0000313" key="1">
    <source>
        <dbReference type="EMBL" id="RHZ49213.1"/>
    </source>
</evidence>
<comment type="caution">
    <text evidence="1">The sequence shown here is derived from an EMBL/GenBank/DDBJ whole genome shotgun (WGS) entry which is preliminary data.</text>
</comment>